<keyword evidence="2" id="KW-1185">Reference proteome</keyword>
<dbReference type="Proteomes" id="UP001226691">
    <property type="component" value="Unassembled WGS sequence"/>
</dbReference>
<protein>
    <submittedName>
        <fullName evidence="1">Uncharacterized protein</fullName>
    </submittedName>
</protein>
<comment type="caution">
    <text evidence="1">The sequence shown here is derived from an EMBL/GenBank/DDBJ whole genome shotgun (WGS) entry which is preliminary data.</text>
</comment>
<proteinExistence type="predicted"/>
<evidence type="ECO:0000313" key="2">
    <source>
        <dbReference type="Proteomes" id="UP001226691"/>
    </source>
</evidence>
<sequence>MHEGGPRRGYCLAMNLRGYIPSLPAAVKVTFLDASRGEQERELIDYDDRFLVFQNRDETEIVPWASIGALSLRPVPEPEVWPAS</sequence>
<accession>A0ABU0TYZ5</accession>
<organism evidence="1 2">
    <name type="scientific">Microbacterium trichothecenolyticum</name>
    <name type="common">Aureobacterium trichothecenolyticum</name>
    <dbReference type="NCBI Taxonomy" id="69370"/>
    <lineage>
        <taxon>Bacteria</taxon>
        <taxon>Bacillati</taxon>
        <taxon>Actinomycetota</taxon>
        <taxon>Actinomycetes</taxon>
        <taxon>Micrococcales</taxon>
        <taxon>Microbacteriaceae</taxon>
        <taxon>Microbacterium</taxon>
    </lineage>
</organism>
<reference evidence="1 2" key="1">
    <citation type="submission" date="2023-07" db="EMBL/GenBank/DDBJ databases">
        <title>Functional and genomic diversity of the sorghum phyllosphere microbiome.</title>
        <authorList>
            <person name="Shade A."/>
        </authorList>
    </citation>
    <scope>NUCLEOTIDE SEQUENCE [LARGE SCALE GENOMIC DNA]</scope>
    <source>
        <strain evidence="1 2">SORGH_AS_1207</strain>
    </source>
</reference>
<dbReference type="EMBL" id="JAUTBF010000001">
    <property type="protein sequence ID" value="MDQ1124885.1"/>
    <property type="molecule type" value="Genomic_DNA"/>
</dbReference>
<evidence type="ECO:0000313" key="1">
    <source>
        <dbReference type="EMBL" id="MDQ1124885.1"/>
    </source>
</evidence>
<gene>
    <name evidence="1" type="ORF">QE412_003458</name>
</gene>
<name>A0ABU0TYZ5_MICTR</name>